<protein>
    <recommendedName>
        <fullName evidence="3">RRM domain-containing protein</fullName>
    </recommendedName>
</protein>
<dbReference type="Proteomes" id="UP001177003">
    <property type="component" value="Chromosome 0"/>
</dbReference>
<evidence type="ECO:0000313" key="2">
    <source>
        <dbReference type="Proteomes" id="UP001177003"/>
    </source>
</evidence>
<dbReference type="EMBL" id="OX465086">
    <property type="protein sequence ID" value="CAI9262800.1"/>
    <property type="molecule type" value="Genomic_DNA"/>
</dbReference>
<proteinExistence type="predicted"/>
<reference evidence="1" key="1">
    <citation type="submission" date="2023-04" db="EMBL/GenBank/DDBJ databases">
        <authorList>
            <person name="Vijverberg K."/>
            <person name="Xiong W."/>
            <person name="Schranz E."/>
        </authorList>
    </citation>
    <scope>NUCLEOTIDE SEQUENCE</scope>
</reference>
<name>A0AA35Y2T8_LACSI</name>
<accession>A0AA35Y2T8</accession>
<dbReference type="AlphaFoldDB" id="A0AA35Y2T8"/>
<sequence>MVGEGGGWGRCDRRRYHCTMDVRYSNISDEEGCSWIYRNSYLKNRNQEGDNNGWHKGDTSKSASNSYGKDLDRVASSLYITNFPSYFDVKSLWKLCEGQVKIVDAYITTKQSKLGKEVWICALLGNR</sequence>
<evidence type="ECO:0000313" key="1">
    <source>
        <dbReference type="EMBL" id="CAI9262800.1"/>
    </source>
</evidence>
<organism evidence="1 2">
    <name type="scientific">Lactuca saligna</name>
    <name type="common">Willowleaf lettuce</name>
    <dbReference type="NCBI Taxonomy" id="75948"/>
    <lineage>
        <taxon>Eukaryota</taxon>
        <taxon>Viridiplantae</taxon>
        <taxon>Streptophyta</taxon>
        <taxon>Embryophyta</taxon>
        <taxon>Tracheophyta</taxon>
        <taxon>Spermatophyta</taxon>
        <taxon>Magnoliopsida</taxon>
        <taxon>eudicotyledons</taxon>
        <taxon>Gunneridae</taxon>
        <taxon>Pentapetalae</taxon>
        <taxon>asterids</taxon>
        <taxon>campanulids</taxon>
        <taxon>Asterales</taxon>
        <taxon>Asteraceae</taxon>
        <taxon>Cichorioideae</taxon>
        <taxon>Cichorieae</taxon>
        <taxon>Lactucinae</taxon>
        <taxon>Lactuca</taxon>
    </lineage>
</organism>
<evidence type="ECO:0008006" key="3">
    <source>
        <dbReference type="Google" id="ProtNLM"/>
    </source>
</evidence>
<keyword evidence="2" id="KW-1185">Reference proteome</keyword>
<gene>
    <name evidence="1" type="ORF">LSALG_LOCUS3521</name>
</gene>